<dbReference type="InterPro" id="IPR009030">
    <property type="entry name" value="Growth_fac_rcpt_cys_sf"/>
</dbReference>
<dbReference type="EMBL" id="OU015568">
    <property type="protein sequence ID" value="CAG5079135.1"/>
    <property type="molecule type" value="Genomic_DNA"/>
</dbReference>
<dbReference type="SUPFAM" id="SSF57184">
    <property type="entry name" value="Growth factor receptor domain"/>
    <property type="match status" value="2"/>
</dbReference>
<keyword evidence="2" id="KW-1185">Reference proteome</keyword>
<gene>
    <name evidence="1" type="ORF">OKIOD_LOCUS737</name>
</gene>
<dbReference type="Proteomes" id="UP001158576">
    <property type="component" value="Chromosome PAR"/>
</dbReference>
<organism evidence="1 2">
    <name type="scientific">Oikopleura dioica</name>
    <name type="common">Tunicate</name>
    <dbReference type="NCBI Taxonomy" id="34765"/>
    <lineage>
        <taxon>Eukaryota</taxon>
        <taxon>Metazoa</taxon>
        <taxon>Chordata</taxon>
        <taxon>Tunicata</taxon>
        <taxon>Appendicularia</taxon>
        <taxon>Copelata</taxon>
        <taxon>Oikopleuridae</taxon>
        <taxon>Oikopleura</taxon>
    </lineage>
</organism>
<dbReference type="PANTHER" id="PTHR46967:SF2">
    <property type="entry name" value="SUSHI, VON WILLEBRAND FACTOR TYPE A, EGF AND PENTRAXIN DOMAIN-CONTAINING PROTEIN 1-LIKE"/>
    <property type="match status" value="1"/>
</dbReference>
<name>A0ABN7RNJ1_OIKDI</name>
<accession>A0ABN7RNJ1</accession>
<dbReference type="PANTHER" id="PTHR46967">
    <property type="entry name" value="INSULIN-LIKE GROWTH FACTOR BINDING PROTEIN,N-TERMINAL"/>
    <property type="match status" value="1"/>
</dbReference>
<reference evidence="1 2" key="1">
    <citation type="submission" date="2021-04" db="EMBL/GenBank/DDBJ databases">
        <authorList>
            <person name="Bliznina A."/>
        </authorList>
    </citation>
    <scope>NUCLEOTIDE SEQUENCE [LARGE SCALE GENOMIC DNA]</scope>
</reference>
<dbReference type="Gene3D" id="2.10.50.10">
    <property type="entry name" value="Tumor Necrosis Factor Receptor, subunit A, domain 2"/>
    <property type="match status" value="3"/>
</dbReference>
<evidence type="ECO:0000313" key="1">
    <source>
        <dbReference type="EMBL" id="CAG5079135.1"/>
    </source>
</evidence>
<proteinExistence type="predicted"/>
<sequence>MFQYEILEEYFFEAHELSNWTNIIARTTKQPSDRNIYFETDEVLDMWIDHVYLGPEEPFDRCNRFELDPFNVRYMSPLQYCEDSVLKTVEDGYFLNYLRSNQFACHEGNYCMTGQQWQCERGTYQPNEAMSYCFDCPKGYFCNEENMIAPKPCEAGTFQPYAAALGCESCLPGNKCPLMNMTEATPCEPGTYQSEYGRESCELCPPNTYCPYSNMTYYDQCPLGFTCPNSTHPEPCPSGQITPLQGASCETCPNGKYANLIATECLTCNINHFCVNGIEKPCDLGTEALNEGLSECENCPVYFFRNESMDSCSQVPNGYTSENRVNLTECEAGHKCINGLSEECSPGTYQDETGKDSCKICEVHRFQDRKGRTKCKMSRKGTEVLTTGATQNISCAAGFYNPEMAEPCKICNPGFKCPTNGLVDQISCEPGEYQDQQGSTDCKPCPLGHFCPSANMTTKIQCESGWIATSLRSLQCTKCDVGFEEDKDMPIENDDIRCKIIPYGN</sequence>
<protein>
    <submittedName>
        <fullName evidence="1">Oidioi.mRNA.OKI2018_I69.PAR.g9179.t1.cds</fullName>
    </submittedName>
</protein>
<evidence type="ECO:0000313" key="2">
    <source>
        <dbReference type="Proteomes" id="UP001158576"/>
    </source>
</evidence>
<dbReference type="SMART" id="SM01411">
    <property type="entry name" value="Ephrin_rec_like"/>
    <property type="match status" value="7"/>
</dbReference>